<protein>
    <submittedName>
        <fullName evidence="2">Uncharacterized protein</fullName>
    </submittedName>
</protein>
<evidence type="ECO:0000256" key="1">
    <source>
        <dbReference type="SAM" id="Phobius"/>
    </source>
</evidence>
<proteinExistence type="predicted"/>
<gene>
    <name evidence="2" type="ORF">B0B51_08015</name>
</gene>
<keyword evidence="1" id="KW-0472">Membrane</keyword>
<accession>A0A1U9VGX5</accession>
<feature type="transmembrane region" description="Helical" evidence="1">
    <location>
        <begin position="6"/>
        <end position="27"/>
    </location>
</feature>
<keyword evidence="1" id="KW-1133">Transmembrane helix</keyword>
<sequence>MKDGPTFFWPLLVFSFFCAAMGGIQYFEKPITTQELFKNTNNTIEIRGNVSIYDKSRGSKKIRIVGQRGESYYFDCLVYVDLCSRTDPEEQLLSSTAVKIANDLYWPKNAIFLHRKISTAESELIYELYLERDAGFYKLWLALAAALAGFAFWFRNRPLLGE</sequence>
<dbReference type="AlphaFoldDB" id="A0A1U9VGX5"/>
<reference evidence="2 3" key="1">
    <citation type="submission" date="2017-02" db="EMBL/GenBank/DDBJ databases">
        <title>Blood Disease Bacterium A2-HR MARDI.</title>
        <authorList>
            <person name="Badrun R."/>
            <person name="Abu Bakar N."/>
            <person name="Laboh R."/>
        </authorList>
    </citation>
    <scope>NUCLEOTIDE SEQUENCE [LARGE SCALE GENOMIC DNA]</scope>
    <source>
        <strain evidence="2 3">A2-HR MARDI</strain>
    </source>
</reference>
<dbReference type="RefSeq" id="WP_078222316.1">
    <property type="nucleotide sequence ID" value="NZ_CP019911.1"/>
</dbReference>
<dbReference type="EMBL" id="CP019911">
    <property type="protein sequence ID" value="AQW29930.1"/>
    <property type="molecule type" value="Genomic_DNA"/>
</dbReference>
<organism evidence="2 3">
    <name type="scientific">blood disease bacterium A2-HR MARDI</name>
    <dbReference type="NCBI Taxonomy" id="1944648"/>
    <lineage>
        <taxon>Bacteria</taxon>
        <taxon>Pseudomonadati</taxon>
        <taxon>Pseudomonadota</taxon>
        <taxon>Betaproteobacteria</taxon>
        <taxon>Burkholderiales</taxon>
        <taxon>Burkholderiaceae</taxon>
        <taxon>Ralstonia</taxon>
        <taxon>Ralstonia solanacearum species complex</taxon>
    </lineage>
</organism>
<name>A0A1U9VGX5_9RALS</name>
<dbReference type="Proteomes" id="UP000189628">
    <property type="component" value="Chromosome"/>
</dbReference>
<feature type="transmembrane region" description="Helical" evidence="1">
    <location>
        <begin position="136"/>
        <end position="154"/>
    </location>
</feature>
<keyword evidence="1" id="KW-0812">Transmembrane</keyword>
<evidence type="ECO:0000313" key="3">
    <source>
        <dbReference type="Proteomes" id="UP000189628"/>
    </source>
</evidence>
<evidence type="ECO:0000313" key="2">
    <source>
        <dbReference type="EMBL" id="AQW29930.1"/>
    </source>
</evidence>